<dbReference type="AlphaFoldDB" id="E2C7M6"/>
<gene>
    <name evidence="2" type="ORF">EAI_11618</name>
</gene>
<reference evidence="2 3" key="1">
    <citation type="journal article" date="2010" name="Science">
        <title>Genomic comparison of the ants Camponotus floridanus and Harpegnathos saltator.</title>
        <authorList>
            <person name="Bonasio R."/>
            <person name="Zhang G."/>
            <person name="Ye C."/>
            <person name="Mutti N.S."/>
            <person name="Fang X."/>
            <person name="Qin N."/>
            <person name="Donahue G."/>
            <person name="Yang P."/>
            <person name="Li Q."/>
            <person name="Li C."/>
            <person name="Zhang P."/>
            <person name="Huang Z."/>
            <person name="Berger S.L."/>
            <person name="Reinberg D."/>
            <person name="Wang J."/>
            <person name="Liebig J."/>
        </authorList>
    </citation>
    <scope>NUCLEOTIDE SEQUENCE [LARGE SCALE GENOMIC DNA]</scope>
    <source>
        <strain evidence="2 3">R22 G/1</strain>
    </source>
</reference>
<evidence type="ECO:0000256" key="1">
    <source>
        <dbReference type="SAM" id="MobiDB-lite"/>
    </source>
</evidence>
<proteinExistence type="predicted"/>
<feature type="compositionally biased region" description="Polar residues" evidence="1">
    <location>
        <begin position="79"/>
        <end position="90"/>
    </location>
</feature>
<dbReference type="InParanoid" id="E2C7M6"/>
<protein>
    <submittedName>
        <fullName evidence="2">Uncharacterized protein</fullName>
    </submittedName>
</protein>
<evidence type="ECO:0000313" key="2">
    <source>
        <dbReference type="EMBL" id="EFN76053.1"/>
    </source>
</evidence>
<keyword evidence="3" id="KW-1185">Reference proteome</keyword>
<organism evidence="3">
    <name type="scientific">Harpegnathos saltator</name>
    <name type="common">Jerdon's jumping ant</name>
    <dbReference type="NCBI Taxonomy" id="610380"/>
    <lineage>
        <taxon>Eukaryota</taxon>
        <taxon>Metazoa</taxon>
        <taxon>Ecdysozoa</taxon>
        <taxon>Arthropoda</taxon>
        <taxon>Hexapoda</taxon>
        <taxon>Insecta</taxon>
        <taxon>Pterygota</taxon>
        <taxon>Neoptera</taxon>
        <taxon>Endopterygota</taxon>
        <taxon>Hymenoptera</taxon>
        <taxon>Apocrita</taxon>
        <taxon>Aculeata</taxon>
        <taxon>Formicoidea</taxon>
        <taxon>Formicidae</taxon>
        <taxon>Ponerinae</taxon>
        <taxon>Ponerini</taxon>
        <taxon>Harpegnathos</taxon>
    </lineage>
</organism>
<accession>E2C7M6</accession>
<name>E2C7M6_HARSA</name>
<feature type="region of interest" description="Disordered" evidence="1">
    <location>
        <begin position="79"/>
        <end position="99"/>
    </location>
</feature>
<dbReference type="OrthoDB" id="7701509at2759"/>
<evidence type="ECO:0000313" key="3">
    <source>
        <dbReference type="Proteomes" id="UP000008237"/>
    </source>
</evidence>
<dbReference type="Proteomes" id="UP000008237">
    <property type="component" value="Unassembled WGS sequence"/>
</dbReference>
<dbReference type="EMBL" id="GL453386">
    <property type="protein sequence ID" value="EFN76053.1"/>
    <property type="molecule type" value="Genomic_DNA"/>
</dbReference>
<sequence>MIMAKIGLGPSDALNFHKQVGSRLPDDWYKIDIDRRNDLPTFGNFIPWFTEQTLGRTLENEGNAIPQIAVNALDRDKSYISSEPNRSKQPTGRKRKSEFNPDAEIDYLLEFNSILRELQTNFQSSPKKNQQLSLSIAGYPEQLSRVIDLVSSLILKHHLDSPDGEPQEFY</sequence>